<accession>A0A2K1Q489</accession>
<evidence type="ECO:0000313" key="2">
    <source>
        <dbReference type="EMBL" id="PNS09855.1"/>
    </source>
</evidence>
<keyword evidence="3" id="KW-1185">Reference proteome</keyword>
<feature type="compositionally biased region" description="Basic and acidic residues" evidence="1">
    <location>
        <begin position="283"/>
        <end position="293"/>
    </location>
</feature>
<feature type="compositionally biased region" description="Polar residues" evidence="1">
    <location>
        <begin position="189"/>
        <end position="198"/>
    </location>
</feature>
<proteinExistence type="predicted"/>
<name>A0A2K1Q489_9GAMM</name>
<dbReference type="Proteomes" id="UP000236220">
    <property type="component" value="Unassembled WGS sequence"/>
</dbReference>
<protein>
    <submittedName>
        <fullName evidence="2">RHS domain-containing protein</fullName>
    </submittedName>
</protein>
<dbReference type="Gene3D" id="2.180.10.10">
    <property type="entry name" value="RHS repeat-associated core"/>
    <property type="match status" value="1"/>
</dbReference>
<dbReference type="PANTHER" id="PTHR32305">
    <property type="match status" value="1"/>
</dbReference>
<reference evidence="2 3" key="1">
    <citation type="submission" date="2017-08" db="EMBL/GenBank/DDBJ databases">
        <title>Lysobacter sylvestris genome.</title>
        <authorList>
            <person name="Zhang D.-C."/>
            <person name="Albuquerque L."/>
            <person name="Franca L."/>
            <person name="Froufe H.J.C."/>
            <person name="Barroso C."/>
            <person name="Egas C."/>
            <person name="Da Costa M."/>
            <person name="Margesin R."/>
        </authorList>
    </citation>
    <scope>NUCLEOTIDE SEQUENCE [LARGE SCALE GENOMIC DNA]</scope>
    <source>
        <strain evidence="2 3">AM20-91</strain>
    </source>
</reference>
<evidence type="ECO:0000313" key="3">
    <source>
        <dbReference type="Proteomes" id="UP000236220"/>
    </source>
</evidence>
<dbReference type="PANTHER" id="PTHR32305:SF15">
    <property type="entry name" value="PROTEIN RHSA-RELATED"/>
    <property type="match status" value="1"/>
</dbReference>
<feature type="region of interest" description="Disordered" evidence="1">
    <location>
        <begin position="1"/>
        <end position="25"/>
    </location>
</feature>
<dbReference type="NCBIfam" id="TIGR03696">
    <property type="entry name" value="Rhs_assc_core"/>
    <property type="match status" value="1"/>
</dbReference>
<dbReference type="AlphaFoldDB" id="A0A2K1Q489"/>
<dbReference type="InterPro" id="IPR022385">
    <property type="entry name" value="Rhs_assc_core"/>
</dbReference>
<feature type="region of interest" description="Disordered" evidence="1">
    <location>
        <begin position="162"/>
        <end position="293"/>
    </location>
</feature>
<gene>
    <name evidence="2" type="ORF">Lysil_1484</name>
</gene>
<dbReference type="InterPro" id="IPR050708">
    <property type="entry name" value="T6SS_VgrG/RHS"/>
</dbReference>
<comment type="caution">
    <text evidence="2">The sequence shown here is derived from an EMBL/GenBank/DDBJ whole genome shotgun (WGS) entry which is preliminary data.</text>
</comment>
<dbReference type="EMBL" id="NPZB01000001">
    <property type="protein sequence ID" value="PNS09855.1"/>
    <property type="molecule type" value="Genomic_DNA"/>
</dbReference>
<evidence type="ECO:0000256" key="1">
    <source>
        <dbReference type="SAM" id="MobiDB-lite"/>
    </source>
</evidence>
<sequence length="293" mass="31417">MPLASPRVSRSCGQRVGSHRGSPRLDVRACMGEKVHHGTSRVGEEGMSGVLASANAYRIKASHRRRRTVASGRRRQRYYDPTIGRFLSTDPVQANANTGASFNRYVYANNNPYKFTDPDGRSITCDQNSCTIHSHSVGEAVVDWGTFGVIYLRRLLQNALDGQPHRSESSGGDSSTSKPAPGEIVGTQDGKSGQQGDRVNNGPLSPEHGGTGNPESDFDHLTGGHSAPVPEGSRLPPGSKVGDNGVIYRPPNGSSGPRIDIPGNGDKPHETLHYPKPPPPPRPPERKPDPSNL</sequence>
<organism evidence="2 3">
    <name type="scientific">Solilutibacter silvestris</name>
    <dbReference type="NCBI Taxonomy" id="1645665"/>
    <lineage>
        <taxon>Bacteria</taxon>
        <taxon>Pseudomonadati</taxon>
        <taxon>Pseudomonadota</taxon>
        <taxon>Gammaproteobacteria</taxon>
        <taxon>Lysobacterales</taxon>
        <taxon>Lysobacteraceae</taxon>
        <taxon>Solilutibacter</taxon>
    </lineage>
</organism>